<sequence>MCLIVVAWNAHPEYRLVVAANRDEFHRRKTRALSRWSDVPIVGGRDGLAGGTWMGVNADDPSRVAMVTNVRDGRRPVADGRRSRGALPVEFLVGTDTPDRFAHRLDADDGDYAPVNLLVADDHQLWWATNWPEHGVRQVSDGVHAVSNGALDSNWPKVIESVAGMERLIAADPAGGSVEPYLDLLADRRRAPDDRLPDTGVPLDRERDLSPIFIDMRGYGTRASTVLRVGRDGHGDITERRFTYRGRPLGTTTIGF</sequence>
<reference evidence="1 2" key="1">
    <citation type="submission" date="2018-11" db="EMBL/GenBank/DDBJ databases">
        <title>Gordonia insulae sp. nov., isolated from an island soil.</title>
        <authorList>
            <person name="Kim Y.S."/>
            <person name="Kim S.B."/>
        </authorList>
    </citation>
    <scope>NUCLEOTIDE SEQUENCE [LARGE SCALE GENOMIC DNA]</scope>
    <source>
        <strain evidence="1 2">MMS17-SY073</strain>
    </source>
</reference>
<gene>
    <name evidence="1" type="ORF">D7316_00684</name>
</gene>
<dbReference type="AlphaFoldDB" id="A0A3G8JGI7"/>
<dbReference type="Proteomes" id="UP000271469">
    <property type="component" value="Chromosome"/>
</dbReference>
<evidence type="ECO:0000313" key="2">
    <source>
        <dbReference type="Proteomes" id="UP000271469"/>
    </source>
</evidence>
<dbReference type="PANTHER" id="PTHR17985">
    <property type="entry name" value="SER/THR-RICH PROTEIN T10 IN DGCR REGION"/>
    <property type="match status" value="1"/>
</dbReference>
<evidence type="ECO:0008006" key="3">
    <source>
        <dbReference type="Google" id="ProtNLM"/>
    </source>
</evidence>
<dbReference type="InterPro" id="IPR008551">
    <property type="entry name" value="TANGO2"/>
</dbReference>
<protein>
    <recommendedName>
        <fullName evidence="3">NRDE family protein</fullName>
    </recommendedName>
</protein>
<keyword evidence="2" id="KW-1185">Reference proteome</keyword>
<accession>A0A3G8JGI7</accession>
<proteinExistence type="predicted"/>
<dbReference type="PANTHER" id="PTHR17985:SF8">
    <property type="entry name" value="TRANSPORT AND GOLGI ORGANIZATION PROTEIN 2 HOMOLOG"/>
    <property type="match status" value="1"/>
</dbReference>
<dbReference type="Pfam" id="PF05742">
    <property type="entry name" value="TANGO2"/>
    <property type="match status" value="1"/>
</dbReference>
<dbReference type="OrthoDB" id="4380123at2"/>
<dbReference type="KEGG" id="gom:D7316_00684"/>
<dbReference type="RefSeq" id="WP_124707036.1">
    <property type="nucleotide sequence ID" value="NZ_CP033972.1"/>
</dbReference>
<name>A0A3G8JGI7_9ACTN</name>
<evidence type="ECO:0000313" key="1">
    <source>
        <dbReference type="EMBL" id="AZG44104.1"/>
    </source>
</evidence>
<organism evidence="1 2">
    <name type="scientific">Gordonia insulae</name>
    <dbReference type="NCBI Taxonomy" id="2420509"/>
    <lineage>
        <taxon>Bacteria</taxon>
        <taxon>Bacillati</taxon>
        <taxon>Actinomycetota</taxon>
        <taxon>Actinomycetes</taxon>
        <taxon>Mycobacteriales</taxon>
        <taxon>Gordoniaceae</taxon>
        <taxon>Gordonia</taxon>
    </lineage>
</organism>
<dbReference type="EMBL" id="CP033972">
    <property type="protein sequence ID" value="AZG44104.1"/>
    <property type="molecule type" value="Genomic_DNA"/>
</dbReference>